<evidence type="ECO:0000256" key="1">
    <source>
        <dbReference type="ARBA" id="ARBA00005417"/>
    </source>
</evidence>
<evidence type="ECO:0000259" key="5">
    <source>
        <dbReference type="Pfam" id="PF13304"/>
    </source>
</evidence>
<dbReference type="EMBL" id="FNDX01000002">
    <property type="protein sequence ID" value="SDH95819.1"/>
    <property type="molecule type" value="Genomic_DNA"/>
</dbReference>
<organism evidence="6 7">
    <name type="scientific">Paenibacillus typhae</name>
    <dbReference type="NCBI Taxonomy" id="1174501"/>
    <lineage>
        <taxon>Bacteria</taxon>
        <taxon>Bacillati</taxon>
        <taxon>Bacillota</taxon>
        <taxon>Bacilli</taxon>
        <taxon>Bacillales</taxon>
        <taxon>Paenibacillaceae</taxon>
        <taxon>Paenibacillus</taxon>
    </lineage>
</organism>
<dbReference type="PANTHER" id="PTHR42711">
    <property type="entry name" value="ABC TRANSPORTER ATP-BINDING PROTEIN"/>
    <property type="match status" value="1"/>
</dbReference>
<dbReference type="Gene3D" id="3.40.50.300">
    <property type="entry name" value="P-loop containing nucleotide triphosphate hydrolases"/>
    <property type="match status" value="1"/>
</dbReference>
<dbReference type="GO" id="GO:0016887">
    <property type="term" value="F:ATP hydrolysis activity"/>
    <property type="evidence" value="ECO:0007669"/>
    <property type="project" value="InterPro"/>
</dbReference>
<proteinExistence type="inferred from homology"/>
<dbReference type="STRING" id="1174501.SAMN05216192_102147"/>
<dbReference type="InterPro" id="IPR003959">
    <property type="entry name" value="ATPase_AAA_core"/>
</dbReference>
<comment type="similarity">
    <text evidence="1">Belongs to the ABC transporter superfamily.</text>
</comment>
<evidence type="ECO:0000256" key="4">
    <source>
        <dbReference type="ARBA" id="ARBA00022840"/>
    </source>
</evidence>
<dbReference type="GO" id="GO:0005524">
    <property type="term" value="F:ATP binding"/>
    <property type="evidence" value="ECO:0007669"/>
    <property type="project" value="UniProtKB-KW"/>
</dbReference>
<keyword evidence="3" id="KW-0547">Nucleotide-binding</keyword>
<evidence type="ECO:0000256" key="3">
    <source>
        <dbReference type="ARBA" id="ARBA00022741"/>
    </source>
</evidence>
<keyword evidence="2" id="KW-0813">Transport</keyword>
<keyword evidence="7" id="KW-1185">Reference proteome</keyword>
<dbReference type="AlphaFoldDB" id="A0A1G8GN75"/>
<evidence type="ECO:0000313" key="7">
    <source>
        <dbReference type="Proteomes" id="UP000199050"/>
    </source>
</evidence>
<name>A0A1G8GN75_9BACL</name>
<dbReference type="Proteomes" id="UP000199050">
    <property type="component" value="Unassembled WGS sequence"/>
</dbReference>
<protein>
    <submittedName>
        <fullName evidence="6">ABC-2 type transport system ATP-binding protein</fullName>
    </submittedName>
</protein>
<feature type="domain" description="ATPase AAA-type core" evidence="5">
    <location>
        <begin position="1"/>
        <end position="59"/>
    </location>
</feature>
<dbReference type="PANTHER" id="PTHR42711:SF5">
    <property type="entry name" value="ABC TRANSPORTER ATP-BINDING PROTEIN NATA"/>
    <property type="match status" value="1"/>
</dbReference>
<sequence length="165" mass="18694">MSKGMKQKVGLIAAFVHDPEVIILDEPTSGLDPLMQKRFVELIIEERSRGKTILMSSHQFDEINQICERAAIIREGKLVAVENIHSMKAALPQSFVVTLENNEGMTILQNSTLNYIQRAPLIAEIFIKDDYDSMLNTLANCKVAHMVSTPRTLDQIFMDFYGKEH</sequence>
<evidence type="ECO:0000313" key="6">
    <source>
        <dbReference type="EMBL" id="SDH95819.1"/>
    </source>
</evidence>
<reference evidence="7" key="1">
    <citation type="submission" date="2016-10" db="EMBL/GenBank/DDBJ databases">
        <authorList>
            <person name="Varghese N."/>
            <person name="Submissions S."/>
        </authorList>
    </citation>
    <scope>NUCLEOTIDE SEQUENCE [LARGE SCALE GENOMIC DNA]</scope>
    <source>
        <strain evidence="7">CGMCC 1.11012</strain>
    </source>
</reference>
<keyword evidence="4 6" id="KW-0067">ATP-binding</keyword>
<evidence type="ECO:0000256" key="2">
    <source>
        <dbReference type="ARBA" id="ARBA00022448"/>
    </source>
</evidence>
<dbReference type="SUPFAM" id="SSF52540">
    <property type="entry name" value="P-loop containing nucleoside triphosphate hydrolases"/>
    <property type="match status" value="1"/>
</dbReference>
<accession>A0A1G8GN75</accession>
<gene>
    <name evidence="6" type="ORF">SAMN05216192_102147</name>
</gene>
<dbReference type="InterPro" id="IPR050763">
    <property type="entry name" value="ABC_transporter_ATP-binding"/>
</dbReference>
<dbReference type="InterPro" id="IPR027417">
    <property type="entry name" value="P-loop_NTPase"/>
</dbReference>
<dbReference type="Pfam" id="PF13304">
    <property type="entry name" value="AAA_21"/>
    <property type="match status" value="1"/>
</dbReference>